<keyword evidence="6 11" id="KW-0175">Coiled coil</keyword>
<gene>
    <name evidence="13" type="ORF">L211DRAFT_843452</name>
</gene>
<evidence type="ECO:0000313" key="14">
    <source>
        <dbReference type="Proteomes" id="UP000267821"/>
    </source>
</evidence>
<proteinExistence type="inferred from homology"/>
<evidence type="ECO:0000256" key="10">
    <source>
        <dbReference type="RuleBase" id="RU364128"/>
    </source>
</evidence>
<evidence type="ECO:0000256" key="3">
    <source>
        <dbReference type="ARBA" id="ARBA00022792"/>
    </source>
</evidence>
<dbReference type="Proteomes" id="UP000267821">
    <property type="component" value="Unassembled WGS sequence"/>
</dbReference>
<feature type="transmembrane region" description="Helical" evidence="10">
    <location>
        <begin position="263"/>
        <end position="283"/>
    </location>
</feature>
<dbReference type="STRING" id="1051890.A0A3N4L9Y1"/>
<dbReference type="OrthoDB" id="5595506at2759"/>
<dbReference type="EMBL" id="ML121622">
    <property type="protein sequence ID" value="RPB18548.1"/>
    <property type="molecule type" value="Genomic_DNA"/>
</dbReference>
<evidence type="ECO:0000256" key="7">
    <source>
        <dbReference type="ARBA" id="ARBA00023128"/>
    </source>
</evidence>
<keyword evidence="3 10" id="KW-0999">Mitochondrion inner membrane</keyword>
<evidence type="ECO:0000256" key="11">
    <source>
        <dbReference type="SAM" id="Coils"/>
    </source>
</evidence>
<reference evidence="13 14" key="1">
    <citation type="journal article" date="2018" name="Nat. Ecol. Evol.">
        <title>Pezizomycetes genomes reveal the molecular basis of ectomycorrhizal truffle lifestyle.</title>
        <authorList>
            <person name="Murat C."/>
            <person name="Payen T."/>
            <person name="Noel B."/>
            <person name="Kuo A."/>
            <person name="Morin E."/>
            <person name="Chen J."/>
            <person name="Kohler A."/>
            <person name="Krizsan K."/>
            <person name="Balestrini R."/>
            <person name="Da Silva C."/>
            <person name="Montanini B."/>
            <person name="Hainaut M."/>
            <person name="Levati E."/>
            <person name="Barry K.W."/>
            <person name="Belfiori B."/>
            <person name="Cichocki N."/>
            <person name="Clum A."/>
            <person name="Dockter R.B."/>
            <person name="Fauchery L."/>
            <person name="Guy J."/>
            <person name="Iotti M."/>
            <person name="Le Tacon F."/>
            <person name="Lindquist E.A."/>
            <person name="Lipzen A."/>
            <person name="Malagnac F."/>
            <person name="Mello A."/>
            <person name="Molinier V."/>
            <person name="Miyauchi S."/>
            <person name="Poulain J."/>
            <person name="Riccioni C."/>
            <person name="Rubini A."/>
            <person name="Sitrit Y."/>
            <person name="Splivallo R."/>
            <person name="Traeger S."/>
            <person name="Wang M."/>
            <person name="Zifcakova L."/>
            <person name="Wipf D."/>
            <person name="Zambonelli A."/>
            <person name="Paolocci F."/>
            <person name="Nowrousian M."/>
            <person name="Ottonello S."/>
            <person name="Baldrian P."/>
            <person name="Spatafora J.W."/>
            <person name="Henrissat B."/>
            <person name="Nagy L.G."/>
            <person name="Aury J.M."/>
            <person name="Wincker P."/>
            <person name="Grigoriev I.V."/>
            <person name="Bonfante P."/>
            <person name="Martin F.M."/>
        </authorList>
    </citation>
    <scope>NUCLEOTIDE SEQUENCE [LARGE SCALE GENOMIC DNA]</scope>
    <source>
        <strain evidence="13 14">ATCC MYA-4762</strain>
    </source>
</reference>
<keyword evidence="5 10" id="KW-1133">Transmembrane helix</keyword>
<feature type="transmembrane region" description="Helical" evidence="10">
    <location>
        <begin position="416"/>
        <end position="435"/>
    </location>
</feature>
<keyword evidence="7 10" id="KW-0496">Mitochondrion</keyword>
<keyword evidence="2 10" id="KW-0812">Transmembrane</keyword>
<feature type="compositionally biased region" description="Basic and acidic residues" evidence="12">
    <location>
        <begin position="65"/>
        <end position="90"/>
    </location>
</feature>
<keyword evidence="8 10" id="KW-0472">Membrane</keyword>
<keyword evidence="14" id="KW-1185">Reference proteome</keyword>
<sequence length="437" mass="49050">MRALLQRSIFLARQFTFRELASVVGRQQQLSVQLVCLQCQFLVVRRQPYSVGPGSNPPSNAPPSNEKKPADEQKPQEKLAENEEPTKDAKPSNPPRVDVTKLPSTIESKRIEISKRISAAMNDLQGTLFVAGKRLNEVTGYAGIEQMKKAIEAQEAHVRNSRAEVRAAKEAYQQAINRRSASQREVNELLQRKHAWSPSDLERFTSLYRNDHANEQEEVAAQERLAKAERVTDEAQSLLTKNILTRYHEEQIWSDKIRSASTWVTWALMGFNVFLFVIVQLGLEPWRRRRLVGGFEEKVREVIQEETLRSALLRPDHPPTVEPALEMEGAAGRAELAKAAEVVEKQDEINSADAGVISQVVEDASISESEAPAVDEALDVQKPIAWWRFTDAVKGKADQLFSEQVISVRRRDLTTVAVESAAVGAVVTGVIAFLWNR</sequence>
<accession>A0A3N4L9Y1</accession>
<dbReference type="GO" id="GO:0005743">
    <property type="term" value="C:mitochondrial inner membrane"/>
    <property type="evidence" value="ECO:0007669"/>
    <property type="project" value="UniProtKB-SubCell"/>
</dbReference>
<dbReference type="AlphaFoldDB" id="A0A3N4L9Y1"/>
<evidence type="ECO:0000256" key="9">
    <source>
        <dbReference type="ARBA" id="ARBA00024807"/>
    </source>
</evidence>
<comment type="subcellular location">
    <subcellularLocation>
        <location evidence="10">Mitochondrion inner membrane</location>
        <topology evidence="10">Multi-pass membrane protein</topology>
    </subcellularLocation>
</comment>
<dbReference type="PANTHER" id="PTHR31961:SF3">
    <property type="entry name" value="SENSITIVE TO HIGH EXPRESSION PROTEIN 9, MITOCHONDRIAL"/>
    <property type="match status" value="1"/>
</dbReference>
<evidence type="ECO:0000256" key="4">
    <source>
        <dbReference type="ARBA" id="ARBA00022946"/>
    </source>
</evidence>
<evidence type="ECO:0000256" key="1">
    <source>
        <dbReference type="ARBA" id="ARBA00007472"/>
    </source>
</evidence>
<comment type="function">
    <text evidence="9">Required for the maintenance of the structure of the mitochondrial inner membrane. Involved in mitochondrial morphology. Causes growth arrest when highly overexpressed.</text>
</comment>
<dbReference type="Pfam" id="PF05546">
    <property type="entry name" value="She9_MDM33"/>
    <property type="match status" value="1"/>
</dbReference>
<name>A0A3N4L9Y1_9PEZI</name>
<dbReference type="InParanoid" id="A0A3N4L9Y1"/>
<evidence type="ECO:0000256" key="6">
    <source>
        <dbReference type="ARBA" id="ARBA00023054"/>
    </source>
</evidence>
<evidence type="ECO:0000256" key="8">
    <source>
        <dbReference type="ARBA" id="ARBA00023136"/>
    </source>
</evidence>
<dbReference type="InterPro" id="IPR008839">
    <property type="entry name" value="MDM33_fungi"/>
</dbReference>
<comment type="similarity">
    <text evidence="1 10">Belongs to the SHE9 family.</text>
</comment>
<evidence type="ECO:0000256" key="2">
    <source>
        <dbReference type="ARBA" id="ARBA00022692"/>
    </source>
</evidence>
<evidence type="ECO:0000256" key="12">
    <source>
        <dbReference type="SAM" id="MobiDB-lite"/>
    </source>
</evidence>
<dbReference type="PANTHER" id="PTHR31961">
    <property type="entry name" value="SENSITIVE TO HIGH EXPRESSION PROTEIN 9, MITOCHONDRIAL"/>
    <property type="match status" value="1"/>
</dbReference>
<dbReference type="GO" id="GO:0007007">
    <property type="term" value="P:inner mitochondrial membrane organization"/>
    <property type="evidence" value="ECO:0007669"/>
    <property type="project" value="TreeGrafter"/>
</dbReference>
<protein>
    <recommendedName>
        <fullName evidence="10">Sensitive to high expression protein 9, mitochondrial</fullName>
    </recommendedName>
</protein>
<keyword evidence="4 10" id="KW-0809">Transit peptide</keyword>
<organism evidence="13 14">
    <name type="scientific">Terfezia boudieri ATCC MYA-4762</name>
    <dbReference type="NCBI Taxonomy" id="1051890"/>
    <lineage>
        <taxon>Eukaryota</taxon>
        <taxon>Fungi</taxon>
        <taxon>Dikarya</taxon>
        <taxon>Ascomycota</taxon>
        <taxon>Pezizomycotina</taxon>
        <taxon>Pezizomycetes</taxon>
        <taxon>Pezizales</taxon>
        <taxon>Pezizaceae</taxon>
        <taxon>Terfezia</taxon>
    </lineage>
</organism>
<comment type="subunit">
    <text evidence="10">Homooligomer.</text>
</comment>
<feature type="region of interest" description="Disordered" evidence="12">
    <location>
        <begin position="50"/>
        <end position="103"/>
    </location>
</feature>
<evidence type="ECO:0000313" key="13">
    <source>
        <dbReference type="EMBL" id="RPB18548.1"/>
    </source>
</evidence>
<evidence type="ECO:0000256" key="5">
    <source>
        <dbReference type="ARBA" id="ARBA00022989"/>
    </source>
</evidence>
<dbReference type="FunCoup" id="A0A3N4L9Y1">
    <property type="interactions" value="35"/>
</dbReference>
<feature type="coiled-coil region" evidence="11">
    <location>
        <begin position="144"/>
        <end position="192"/>
    </location>
</feature>